<feature type="region of interest" description="Disordered" evidence="1">
    <location>
        <begin position="96"/>
        <end position="165"/>
    </location>
</feature>
<dbReference type="OrthoDB" id="3980909at2759"/>
<dbReference type="VEuPathDB" id="FungiDB:DIURU_004462"/>
<reference evidence="2 3" key="1">
    <citation type="submission" date="2019-07" db="EMBL/GenBank/DDBJ databases">
        <title>Genome assembly of two rare yeast pathogens: Diutina rugosa and Trichomonascus ciferrii.</title>
        <authorList>
            <person name="Mixao V."/>
            <person name="Saus E."/>
            <person name="Hansen A."/>
            <person name="Lass-Flor C."/>
            <person name="Gabaldon T."/>
        </authorList>
    </citation>
    <scope>NUCLEOTIDE SEQUENCE [LARGE SCALE GENOMIC DNA]</scope>
    <source>
        <strain evidence="2 3">CBS 613</strain>
    </source>
</reference>
<evidence type="ECO:0000256" key="1">
    <source>
        <dbReference type="SAM" id="MobiDB-lite"/>
    </source>
</evidence>
<gene>
    <name evidence="2" type="ORF">DIURU_004462</name>
</gene>
<keyword evidence="3" id="KW-1185">Reference proteome</keyword>
<dbReference type="EMBL" id="SWFT01000130">
    <property type="protein sequence ID" value="KAA8899081.1"/>
    <property type="molecule type" value="Genomic_DNA"/>
</dbReference>
<protein>
    <submittedName>
        <fullName evidence="2">Uncharacterized protein</fullName>
    </submittedName>
</protein>
<comment type="caution">
    <text evidence="2">The sequence shown here is derived from an EMBL/GenBank/DDBJ whole genome shotgun (WGS) entry which is preliminary data.</text>
</comment>
<sequence>MKRSADLEGSTKRFKKDHPEDRIDPVEKLLSLSSYHNQEWWNEIPESSGEVKEEYFPELEGLNYQQVVSEKVLRNYYSRMRKARLEDPQFTQLNYKEEPKSAAATRPTAKAPQAPFFRNVNFSQPKSSKSSMEDYFSYDEFDDSDDDGAAPKSPTETQAPQLPQIDLKKLSYYRGPGQLNLAAGDEEWYSPSPRSTETTEDYNKWFKRQNVASTQEVVAGGDLSIRDFFV</sequence>
<evidence type="ECO:0000313" key="2">
    <source>
        <dbReference type="EMBL" id="KAA8899081.1"/>
    </source>
</evidence>
<feature type="compositionally biased region" description="Acidic residues" evidence="1">
    <location>
        <begin position="136"/>
        <end position="148"/>
    </location>
</feature>
<dbReference type="Proteomes" id="UP000449547">
    <property type="component" value="Unassembled WGS sequence"/>
</dbReference>
<name>A0A642UHE3_DIURU</name>
<dbReference type="GeneID" id="54783113"/>
<organism evidence="2 3">
    <name type="scientific">Diutina rugosa</name>
    <name type="common">Yeast</name>
    <name type="synonym">Candida rugosa</name>
    <dbReference type="NCBI Taxonomy" id="5481"/>
    <lineage>
        <taxon>Eukaryota</taxon>
        <taxon>Fungi</taxon>
        <taxon>Dikarya</taxon>
        <taxon>Ascomycota</taxon>
        <taxon>Saccharomycotina</taxon>
        <taxon>Pichiomycetes</taxon>
        <taxon>Debaryomycetaceae</taxon>
        <taxon>Diutina</taxon>
    </lineage>
</organism>
<accession>A0A642UHE3</accession>
<evidence type="ECO:0000313" key="3">
    <source>
        <dbReference type="Proteomes" id="UP000449547"/>
    </source>
</evidence>
<dbReference type="RefSeq" id="XP_034010758.1">
    <property type="nucleotide sequence ID" value="XM_034157338.1"/>
</dbReference>
<feature type="region of interest" description="Disordered" evidence="1">
    <location>
        <begin position="1"/>
        <end position="21"/>
    </location>
</feature>
<dbReference type="AlphaFoldDB" id="A0A642UHE3"/>
<feature type="compositionally biased region" description="Polar residues" evidence="1">
    <location>
        <begin position="120"/>
        <end position="130"/>
    </location>
</feature>
<proteinExistence type="predicted"/>